<keyword evidence="3" id="KW-0436">Ligase</keyword>
<dbReference type="InterPro" id="IPR045851">
    <property type="entry name" value="AMP-bd_C_sf"/>
</dbReference>
<evidence type="ECO:0000313" key="4">
    <source>
        <dbReference type="Proteomes" id="UP000242367"/>
    </source>
</evidence>
<dbReference type="InterPro" id="IPR000873">
    <property type="entry name" value="AMP-dep_synth/lig_dom"/>
</dbReference>
<dbReference type="PRINTS" id="PR00154">
    <property type="entry name" value="AMPBINDING"/>
</dbReference>
<dbReference type="InterPro" id="IPR020845">
    <property type="entry name" value="AMP-binding_CS"/>
</dbReference>
<dbReference type="Pfam" id="PF00501">
    <property type="entry name" value="AMP-binding"/>
    <property type="match status" value="1"/>
</dbReference>
<dbReference type="InterPro" id="IPR010071">
    <property type="entry name" value="AA_adenyl_dom"/>
</dbReference>
<dbReference type="Gene3D" id="3.40.50.12780">
    <property type="entry name" value="N-terminal domain of ligase-like"/>
    <property type="match status" value="1"/>
</dbReference>
<dbReference type="PANTHER" id="PTHR45527">
    <property type="entry name" value="NONRIBOSOMAL PEPTIDE SYNTHETASE"/>
    <property type="match status" value="1"/>
</dbReference>
<dbReference type="AlphaFoldDB" id="A0A2P4UPC6"/>
<organism evidence="3 4">
    <name type="scientific">Actinomadura rubteroloni</name>
    <dbReference type="NCBI Taxonomy" id="1926885"/>
    <lineage>
        <taxon>Bacteria</taxon>
        <taxon>Bacillati</taxon>
        <taxon>Actinomycetota</taxon>
        <taxon>Actinomycetes</taxon>
        <taxon>Streptosporangiales</taxon>
        <taxon>Thermomonosporaceae</taxon>
        <taxon>Actinomadura</taxon>
    </lineage>
</organism>
<dbReference type="SUPFAM" id="SSF56801">
    <property type="entry name" value="Acetyl-CoA synthetase-like"/>
    <property type="match status" value="1"/>
</dbReference>
<dbReference type="EMBL" id="MTBP01000001">
    <property type="protein sequence ID" value="POM26911.1"/>
    <property type="molecule type" value="Genomic_DNA"/>
</dbReference>
<evidence type="ECO:0000259" key="2">
    <source>
        <dbReference type="Pfam" id="PF13193"/>
    </source>
</evidence>
<dbReference type="GO" id="GO:0043041">
    <property type="term" value="P:amino acid activation for nonribosomal peptide biosynthetic process"/>
    <property type="evidence" value="ECO:0007669"/>
    <property type="project" value="TreeGrafter"/>
</dbReference>
<evidence type="ECO:0000313" key="3">
    <source>
        <dbReference type="EMBL" id="POM26911.1"/>
    </source>
</evidence>
<keyword evidence="4" id="KW-1185">Reference proteome</keyword>
<reference evidence="3 4" key="1">
    <citation type="journal article" date="2017" name="Chemistry">
        <title>Isolation, Biosynthesis and Chemical Modifications of Rubterolones A-F: Rare Tropolone Alkaloids from Actinomadura sp. 5-2.</title>
        <authorList>
            <person name="Guo H."/>
            <person name="Benndorf R."/>
            <person name="Leichnitz D."/>
            <person name="Klassen J.L."/>
            <person name="Vollmers J."/>
            <person name="Gorls H."/>
            <person name="Steinacker M."/>
            <person name="Weigel C."/>
            <person name="Dahse H.M."/>
            <person name="Kaster A.K."/>
            <person name="de Beer Z.W."/>
            <person name="Poulsen M."/>
            <person name="Beemelmanns C."/>
        </authorList>
    </citation>
    <scope>NUCLEOTIDE SEQUENCE [LARGE SCALE GENOMIC DNA]</scope>
    <source>
        <strain evidence="3 4">5-2</strain>
    </source>
</reference>
<dbReference type="RefSeq" id="WP_103561805.1">
    <property type="nucleotide sequence ID" value="NZ_MTBP01000001.1"/>
</dbReference>
<dbReference type="PANTHER" id="PTHR45527:SF1">
    <property type="entry name" value="FATTY ACID SYNTHASE"/>
    <property type="match status" value="1"/>
</dbReference>
<dbReference type="GO" id="GO:0016874">
    <property type="term" value="F:ligase activity"/>
    <property type="evidence" value="ECO:0007669"/>
    <property type="project" value="UniProtKB-KW"/>
</dbReference>
<evidence type="ECO:0000259" key="1">
    <source>
        <dbReference type="Pfam" id="PF00501"/>
    </source>
</evidence>
<dbReference type="GO" id="GO:0005737">
    <property type="term" value="C:cytoplasm"/>
    <property type="evidence" value="ECO:0007669"/>
    <property type="project" value="TreeGrafter"/>
</dbReference>
<dbReference type="NCBIfam" id="TIGR01733">
    <property type="entry name" value="AA-adenyl-dom"/>
    <property type="match status" value="1"/>
</dbReference>
<dbReference type="InterPro" id="IPR020459">
    <property type="entry name" value="AMP-binding"/>
</dbReference>
<feature type="domain" description="AMP-binding enzyme C-terminal" evidence="2">
    <location>
        <begin position="398"/>
        <end position="472"/>
    </location>
</feature>
<gene>
    <name evidence="3" type="primary">dltA</name>
    <name evidence="3" type="ORF">BTM25_13190</name>
</gene>
<sequence>MRVARLDRLVREQARVSPGAIAIDAPDGHWTYAELDAAADGVAHALARLGVRRGDRVVLWLPKSARAIAAMQGVLRLGAAYVPVDPLAPADRAALLVADCAPRAVVTDPGRAPQLTAAGVRVPLLTGRTGPAGPVPDVPGRREDDLAYILYTSGTTGTPKGVCLSHRNALAFVTWAAAELRATPGDRFANHAPFHSDLSVLDLYVAFAAGASVHLVPEDAAFAPRRLVEYVTGRRITVWYSVPSALVLMVREGGLAGAGPAALRAVLFAGEPFPPGPLRRLRAALPDARLLNLYGPTETNVCTFHEVTAVDGPVPLGRACCGARVRAVGPDGAEAAPGEPGELVVDGPTVMLGYWGRPQRRGPFATGDRAVLRDGVYHYLGRDDARVKLRGDRIEPGEIEAVLASCPGVAEVAVVVAGTGADARLVAHVVPEGERGPGPLEIRRHCAPVLPPAMIPGDVRHVPALPRTCAGKTDRRRLAAS</sequence>
<dbReference type="GO" id="GO:0044550">
    <property type="term" value="P:secondary metabolite biosynthetic process"/>
    <property type="evidence" value="ECO:0007669"/>
    <property type="project" value="TreeGrafter"/>
</dbReference>
<comment type="caution">
    <text evidence="3">The sequence shown here is derived from an EMBL/GenBank/DDBJ whole genome shotgun (WGS) entry which is preliminary data.</text>
</comment>
<dbReference type="InterPro" id="IPR042099">
    <property type="entry name" value="ANL_N_sf"/>
</dbReference>
<dbReference type="Proteomes" id="UP000242367">
    <property type="component" value="Unassembled WGS sequence"/>
</dbReference>
<dbReference type="InterPro" id="IPR025110">
    <property type="entry name" value="AMP-bd_C"/>
</dbReference>
<dbReference type="Gene3D" id="3.30.300.30">
    <property type="match status" value="1"/>
</dbReference>
<dbReference type="Pfam" id="PF13193">
    <property type="entry name" value="AMP-binding_C"/>
    <property type="match status" value="1"/>
</dbReference>
<accession>A0A2P4UPC6</accession>
<protein>
    <submittedName>
        <fullName evidence="3">D-alanine--poly(Phosphoribitol) ligase subunit 1</fullName>
        <ecNumber evidence="3">6.1.1.13</ecNumber>
    </submittedName>
</protein>
<feature type="domain" description="AMP-dependent synthetase/ligase" evidence="1">
    <location>
        <begin position="11"/>
        <end position="355"/>
    </location>
</feature>
<proteinExistence type="predicted"/>
<dbReference type="CDD" id="cd05930">
    <property type="entry name" value="A_NRPS"/>
    <property type="match status" value="1"/>
</dbReference>
<name>A0A2P4UPC6_9ACTN</name>
<dbReference type="GO" id="GO:0031177">
    <property type="term" value="F:phosphopantetheine binding"/>
    <property type="evidence" value="ECO:0007669"/>
    <property type="project" value="TreeGrafter"/>
</dbReference>
<dbReference type="EC" id="6.1.1.13" evidence="3"/>
<dbReference type="PROSITE" id="PS00455">
    <property type="entry name" value="AMP_BINDING"/>
    <property type="match status" value="1"/>
</dbReference>